<evidence type="ECO:0000256" key="1">
    <source>
        <dbReference type="ARBA" id="ARBA00006814"/>
    </source>
</evidence>
<dbReference type="Gene3D" id="3.40.50.1450">
    <property type="entry name" value="HybD-like"/>
    <property type="match status" value="1"/>
</dbReference>
<name>A0A6B8VZF2_9CORY</name>
<dbReference type="PANTHER" id="PTHR30302:SF1">
    <property type="entry name" value="HYDROGENASE 2 MATURATION PROTEASE"/>
    <property type="match status" value="1"/>
</dbReference>
<evidence type="ECO:0000256" key="4">
    <source>
        <dbReference type="ARBA" id="ARBA00022801"/>
    </source>
</evidence>
<gene>
    <name evidence="5" type="primary">hybD</name>
    <name evidence="5" type="ORF">CKALI_09275</name>
</gene>
<dbReference type="GO" id="GO:0004190">
    <property type="term" value="F:aspartic-type endopeptidase activity"/>
    <property type="evidence" value="ECO:0007669"/>
    <property type="project" value="UniProtKB-KW"/>
</dbReference>
<reference evidence="6" key="1">
    <citation type="submission" date="2019-11" db="EMBL/GenBank/DDBJ databases">
        <title>Complete genome sequence of Corynebacterium kalinowskii 1959, a novel Corynebacterium species isolated from soil of a small paddock in Vilsendorf, Germany.</title>
        <authorList>
            <person name="Schaffert L."/>
            <person name="Ruwe M."/>
            <person name="Milse J."/>
            <person name="Hanuschka K."/>
            <person name="Ortseifen V."/>
            <person name="Droste J."/>
            <person name="Brandt D."/>
            <person name="Schlueter L."/>
            <person name="Kutter Y."/>
            <person name="Vinke S."/>
            <person name="Viehoefer P."/>
            <person name="Jacob L."/>
            <person name="Luebke N.-C."/>
            <person name="Schulte-Berndt E."/>
            <person name="Hain C."/>
            <person name="Linder M."/>
            <person name="Schmidt P."/>
            <person name="Wollenschlaeger L."/>
            <person name="Luttermann T."/>
            <person name="Thieme E."/>
            <person name="Hassa J."/>
            <person name="Haak M."/>
            <person name="Wittchen M."/>
            <person name="Mentz A."/>
            <person name="Persicke M."/>
            <person name="Busche T."/>
            <person name="Ruckert C."/>
        </authorList>
    </citation>
    <scope>NUCLEOTIDE SEQUENCE [LARGE SCALE GENOMIC DNA]</scope>
    <source>
        <strain evidence="6">1959</strain>
    </source>
</reference>
<dbReference type="EC" id="3.4.23.-" evidence="5"/>
<accession>A0A6B8VZF2</accession>
<dbReference type="NCBIfam" id="TIGR00072">
    <property type="entry name" value="hydrog_prot"/>
    <property type="match status" value="1"/>
</dbReference>
<dbReference type="EMBL" id="CP046452">
    <property type="protein sequence ID" value="QGU02710.1"/>
    <property type="molecule type" value="Genomic_DNA"/>
</dbReference>
<dbReference type="InterPro" id="IPR023430">
    <property type="entry name" value="Pept_HybD-like_dom_sf"/>
</dbReference>
<evidence type="ECO:0000256" key="3">
    <source>
        <dbReference type="ARBA" id="ARBA00022750"/>
    </source>
</evidence>
<evidence type="ECO:0000313" key="5">
    <source>
        <dbReference type="EMBL" id="QGU02710.1"/>
    </source>
</evidence>
<dbReference type="Pfam" id="PF01750">
    <property type="entry name" value="HycI"/>
    <property type="match status" value="1"/>
</dbReference>
<keyword evidence="6" id="KW-1185">Reference proteome</keyword>
<dbReference type="InterPro" id="IPR000671">
    <property type="entry name" value="Peptidase_A31"/>
</dbReference>
<keyword evidence="2 5" id="KW-0645">Protease</keyword>
<dbReference type="GO" id="GO:0016485">
    <property type="term" value="P:protein processing"/>
    <property type="evidence" value="ECO:0007669"/>
    <property type="project" value="TreeGrafter"/>
</dbReference>
<dbReference type="Proteomes" id="UP000427071">
    <property type="component" value="Chromosome"/>
</dbReference>
<protein>
    <submittedName>
        <fullName evidence="5">Hydrogenase 2 maturation protease</fullName>
        <ecNumber evidence="5">3.4.23.-</ecNumber>
    </submittedName>
</protein>
<sequence length="175" mass="18086">MPITVIGIGNPIMQDDAVGLAILRRLQGGSSDELAWVPSRSITPVLPSDDASDIRFVDGGTSGMELLPLIQDSENLIILDALAGPGETGSVVTLVGDQIPRLLNSKLSPHQVGLLDLLSAARLLGREPAQVGVVGIVVGGTDLHVGMSPEVVAAIPKAAQSAQELINQWSVSTST</sequence>
<dbReference type="GO" id="GO:0008047">
    <property type="term" value="F:enzyme activator activity"/>
    <property type="evidence" value="ECO:0007669"/>
    <property type="project" value="InterPro"/>
</dbReference>
<keyword evidence="4 5" id="KW-0378">Hydrolase</keyword>
<dbReference type="AlphaFoldDB" id="A0A6B8VZF2"/>
<keyword evidence="3" id="KW-0064">Aspartyl protease</keyword>
<comment type="similarity">
    <text evidence="1">Belongs to the peptidase A31 family.</text>
</comment>
<evidence type="ECO:0000256" key="2">
    <source>
        <dbReference type="ARBA" id="ARBA00022670"/>
    </source>
</evidence>
<dbReference type="SUPFAM" id="SSF53163">
    <property type="entry name" value="HybD-like"/>
    <property type="match status" value="1"/>
</dbReference>
<dbReference type="PANTHER" id="PTHR30302">
    <property type="entry name" value="HYDROGENASE 1 MATURATION PROTEASE"/>
    <property type="match status" value="1"/>
</dbReference>
<organism evidence="5 6">
    <name type="scientific">Corynebacterium kalinowskii</name>
    <dbReference type="NCBI Taxonomy" id="2675216"/>
    <lineage>
        <taxon>Bacteria</taxon>
        <taxon>Bacillati</taxon>
        <taxon>Actinomycetota</taxon>
        <taxon>Actinomycetes</taxon>
        <taxon>Mycobacteriales</taxon>
        <taxon>Corynebacteriaceae</taxon>
        <taxon>Corynebacterium</taxon>
    </lineage>
</organism>
<proteinExistence type="inferred from homology"/>
<dbReference type="KEGG" id="ckw:CKALI_09275"/>
<evidence type="ECO:0000313" key="6">
    <source>
        <dbReference type="Proteomes" id="UP000427071"/>
    </source>
</evidence>